<dbReference type="RefSeq" id="WP_275594989.1">
    <property type="nucleotide sequence ID" value="NZ_CP102381.1"/>
</dbReference>
<evidence type="ECO:0000313" key="3">
    <source>
        <dbReference type="Proteomes" id="UP001222275"/>
    </source>
</evidence>
<dbReference type="EMBL" id="CP102381">
    <property type="protein sequence ID" value="WEJ62733.1"/>
    <property type="molecule type" value="Genomic_DNA"/>
</dbReference>
<keyword evidence="1" id="KW-0472">Membrane</keyword>
<organism evidence="2 3">
    <name type="scientific">Thiomicrorhabdus lithotrophica</name>
    <dbReference type="NCBI Taxonomy" id="2949997"/>
    <lineage>
        <taxon>Bacteria</taxon>
        <taxon>Pseudomonadati</taxon>
        <taxon>Pseudomonadota</taxon>
        <taxon>Gammaproteobacteria</taxon>
        <taxon>Thiotrichales</taxon>
        <taxon>Piscirickettsiaceae</taxon>
        <taxon>Thiomicrorhabdus</taxon>
    </lineage>
</organism>
<keyword evidence="1" id="KW-0812">Transmembrane</keyword>
<sequence>MQINTSLVEQLHDIQLPDPVGWWPLAFSWWILIFSIIAIIAGAIWYYLDQKRRNIYRRSAVQQVEEILQQTDSTENVKISAINAVLKRVAVTAYGRLITASLHDQAWLDFLSETASYIPQPEHLQDVLNVAYKPNQEDKIDYTGNTISPTTALEIWQDYAIKWIKGHHQ</sequence>
<accession>A0ABY8CF45</accession>
<evidence type="ECO:0000256" key="1">
    <source>
        <dbReference type="SAM" id="Phobius"/>
    </source>
</evidence>
<dbReference type="Proteomes" id="UP001222275">
    <property type="component" value="Chromosome"/>
</dbReference>
<gene>
    <name evidence="2" type="ORF">NR989_00380</name>
</gene>
<dbReference type="Pfam" id="PF14316">
    <property type="entry name" value="DUF4381"/>
    <property type="match status" value="1"/>
</dbReference>
<evidence type="ECO:0000313" key="2">
    <source>
        <dbReference type="EMBL" id="WEJ62733.1"/>
    </source>
</evidence>
<proteinExistence type="predicted"/>
<reference evidence="2 3" key="1">
    <citation type="submission" date="2022-06" db="EMBL/GenBank/DDBJ databases">
        <title>Thiomicrohabdus sp. nov, an obligately chemolithoautotrophic, sulfur-oxidizing bacterium isolated from beach of Guanyin Mountain. Amoy.</title>
        <authorList>
            <person name="Zhu H."/>
        </authorList>
    </citation>
    <scope>NUCLEOTIDE SEQUENCE [LARGE SCALE GENOMIC DNA]</scope>
    <source>
        <strain evidence="2 3">XGS-01</strain>
    </source>
</reference>
<name>A0ABY8CF45_9GAMM</name>
<protein>
    <submittedName>
        <fullName evidence="2">DUF4381 domain-containing protein</fullName>
    </submittedName>
</protein>
<keyword evidence="1" id="KW-1133">Transmembrane helix</keyword>
<dbReference type="InterPro" id="IPR025489">
    <property type="entry name" value="DUF4381"/>
</dbReference>
<feature type="transmembrane region" description="Helical" evidence="1">
    <location>
        <begin position="27"/>
        <end position="48"/>
    </location>
</feature>
<keyword evidence="3" id="KW-1185">Reference proteome</keyword>